<comment type="caution">
    <text evidence="2">The sequence shown here is derived from an EMBL/GenBank/DDBJ whole genome shotgun (WGS) entry which is preliminary data.</text>
</comment>
<evidence type="ECO:0000313" key="3">
    <source>
        <dbReference type="Proteomes" id="UP000321484"/>
    </source>
</evidence>
<dbReference type="Pfam" id="PF24551">
    <property type="entry name" value="SH3_Rv0428c"/>
    <property type="match status" value="1"/>
</dbReference>
<organism evidence="2 3">
    <name type="scientific">Actinotalea fermentans</name>
    <dbReference type="NCBI Taxonomy" id="43671"/>
    <lineage>
        <taxon>Bacteria</taxon>
        <taxon>Bacillati</taxon>
        <taxon>Actinomycetota</taxon>
        <taxon>Actinomycetes</taxon>
        <taxon>Micrococcales</taxon>
        <taxon>Cellulomonadaceae</taxon>
        <taxon>Actinotalea</taxon>
    </lineage>
</organism>
<accession>A0A511YWR3</accession>
<name>A0A511YWR3_9CELL</name>
<dbReference type="AlphaFoldDB" id="A0A511YWR3"/>
<dbReference type="InterPro" id="IPR056934">
    <property type="entry name" value="SH3_Rv0428c"/>
</dbReference>
<dbReference type="EMBL" id="BJYK01000002">
    <property type="protein sequence ID" value="GEN79632.1"/>
    <property type="molecule type" value="Genomic_DNA"/>
</dbReference>
<evidence type="ECO:0000313" key="2">
    <source>
        <dbReference type="EMBL" id="GEN79632.1"/>
    </source>
</evidence>
<protein>
    <recommendedName>
        <fullName evidence="1">Histone acetyltransferase Rv0428c-like SH3 domain-containing protein</fullName>
    </recommendedName>
</protein>
<dbReference type="Proteomes" id="UP000321484">
    <property type="component" value="Unassembled WGS sequence"/>
</dbReference>
<feature type="domain" description="Histone acetyltransferase Rv0428c-like SH3" evidence="1">
    <location>
        <begin position="10"/>
        <end position="57"/>
    </location>
</feature>
<keyword evidence="3" id="KW-1185">Reference proteome</keyword>
<dbReference type="RefSeq" id="WP_034247778.1">
    <property type="nucleotide sequence ID" value="NZ_BJYK01000002.1"/>
</dbReference>
<gene>
    <name evidence="2" type="ORF">AFE02nite_13660</name>
</gene>
<reference evidence="2 3" key="1">
    <citation type="submission" date="2019-07" db="EMBL/GenBank/DDBJ databases">
        <title>Whole genome shotgun sequence of Actinotalea fermentans NBRC 105374.</title>
        <authorList>
            <person name="Hosoyama A."/>
            <person name="Uohara A."/>
            <person name="Ohji S."/>
            <person name="Ichikawa N."/>
        </authorList>
    </citation>
    <scope>NUCLEOTIDE SEQUENCE [LARGE SCALE GENOMIC DNA]</scope>
    <source>
        <strain evidence="2 3">NBRC 105374</strain>
    </source>
</reference>
<evidence type="ECO:0000259" key="1">
    <source>
        <dbReference type="Pfam" id="PF24551"/>
    </source>
</evidence>
<dbReference type="OrthoDB" id="3631934at2"/>
<sequence>MDDALWTTWPLGVRVVVRRRLPDGMFGDVLGDLLETGPDGVLVRTRAGDVRVTAAEIAIGKIVPPARPRRTHHDQA</sequence>
<proteinExistence type="predicted"/>